<evidence type="ECO:0000313" key="2">
    <source>
        <dbReference type="EMBL" id="CAI5785277.1"/>
    </source>
</evidence>
<dbReference type="EMBL" id="OX395135">
    <property type="protein sequence ID" value="CAI5785277.1"/>
    <property type="molecule type" value="Genomic_DNA"/>
</dbReference>
<evidence type="ECO:0000313" key="3">
    <source>
        <dbReference type="Proteomes" id="UP001178461"/>
    </source>
</evidence>
<reference evidence="2" key="1">
    <citation type="submission" date="2022-12" db="EMBL/GenBank/DDBJ databases">
        <authorList>
            <person name="Alioto T."/>
            <person name="Alioto T."/>
            <person name="Gomez Garrido J."/>
        </authorList>
    </citation>
    <scope>NUCLEOTIDE SEQUENCE</scope>
</reference>
<accession>A0AA35KX96</accession>
<feature type="compositionally biased region" description="Acidic residues" evidence="1">
    <location>
        <begin position="90"/>
        <end position="101"/>
    </location>
</feature>
<name>A0AA35KX96_9SAUR</name>
<gene>
    <name evidence="2" type="ORF">PODLI_1B023678</name>
</gene>
<dbReference type="AlphaFoldDB" id="A0AA35KX96"/>
<keyword evidence="3" id="KW-1185">Reference proteome</keyword>
<sequence>MEEARSSRKTCTQRRGDLPTVMEGIRPPRGAIRGARSSRRCHRLRKTRKVAPLQREKQPVTPVVTKLFKTFPEFEKAIAQRHQSRIQPAPEEEDLLIEDLE</sequence>
<evidence type="ECO:0000256" key="1">
    <source>
        <dbReference type="SAM" id="MobiDB-lite"/>
    </source>
</evidence>
<dbReference type="Proteomes" id="UP001178461">
    <property type="component" value="Chromosome 10"/>
</dbReference>
<proteinExistence type="predicted"/>
<organism evidence="2 3">
    <name type="scientific">Podarcis lilfordi</name>
    <name type="common">Lilford's wall lizard</name>
    <dbReference type="NCBI Taxonomy" id="74358"/>
    <lineage>
        <taxon>Eukaryota</taxon>
        <taxon>Metazoa</taxon>
        <taxon>Chordata</taxon>
        <taxon>Craniata</taxon>
        <taxon>Vertebrata</taxon>
        <taxon>Euteleostomi</taxon>
        <taxon>Lepidosauria</taxon>
        <taxon>Squamata</taxon>
        <taxon>Bifurcata</taxon>
        <taxon>Unidentata</taxon>
        <taxon>Episquamata</taxon>
        <taxon>Laterata</taxon>
        <taxon>Lacertibaenia</taxon>
        <taxon>Lacertidae</taxon>
        <taxon>Podarcis</taxon>
    </lineage>
</organism>
<feature type="region of interest" description="Disordered" evidence="1">
    <location>
        <begin position="1"/>
        <end position="43"/>
    </location>
</feature>
<feature type="region of interest" description="Disordered" evidence="1">
    <location>
        <begin position="81"/>
        <end position="101"/>
    </location>
</feature>
<protein>
    <submittedName>
        <fullName evidence="2">Uncharacterized protein</fullName>
    </submittedName>
</protein>